<feature type="domain" description="Globin" evidence="7">
    <location>
        <begin position="23"/>
        <end position="170"/>
    </location>
</feature>
<name>A0AAJ7W3Y6_CEPCN</name>
<evidence type="ECO:0000256" key="1">
    <source>
        <dbReference type="ARBA" id="ARBA00022448"/>
    </source>
</evidence>
<dbReference type="Proteomes" id="UP000694920">
    <property type="component" value="Unplaced"/>
</dbReference>
<keyword evidence="8" id="KW-1185">Reference proteome</keyword>
<dbReference type="PROSITE" id="PS01033">
    <property type="entry name" value="GLOBIN"/>
    <property type="match status" value="1"/>
</dbReference>
<dbReference type="RefSeq" id="XP_024943521.1">
    <property type="nucleotide sequence ID" value="XM_025087753.1"/>
</dbReference>
<evidence type="ECO:0000256" key="2">
    <source>
        <dbReference type="ARBA" id="ARBA00022617"/>
    </source>
</evidence>
<dbReference type="GO" id="GO:0020037">
    <property type="term" value="F:heme binding"/>
    <property type="evidence" value="ECO:0007669"/>
    <property type="project" value="InterPro"/>
</dbReference>
<dbReference type="GO" id="GO:0046872">
    <property type="term" value="F:metal ion binding"/>
    <property type="evidence" value="ECO:0007669"/>
    <property type="project" value="UniProtKB-KW"/>
</dbReference>
<gene>
    <name evidence="9" type="primary">LOC107270387</name>
</gene>
<evidence type="ECO:0000256" key="4">
    <source>
        <dbReference type="ARBA" id="ARBA00022723"/>
    </source>
</evidence>
<keyword evidence="1 6" id="KW-0813">Transport</keyword>
<dbReference type="PANTHER" id="PTHR47217">
    <property type="entry name" value="GLOBIN-LIKE PROTEIN"/>
    <property type="match status" value="1"/>
</dbReference>
<dbReference type="KEGG" id="ccin:107270387"/>
<evidence type="ECO:0000313" key="8">
    <source>
        <dbReference type="Proteomes" id="UP000694920"/>
    </source>
</evidence>
<accession>A0AAJ7W3Y6</accession>
<dbReference type="GO" id="GO:0005833">
    <property type="term" value="C:hemoglobin complex"/>
    <property type="evidence" value="ECO:0007669"/>
    <property type="project" value="InterPro"/>
</dbReference>
<evidence type="ECO:0000313" key="9">
    <source>
        <dbReference type="RefSeq" id="XP_024943521.1"/>
    </source>
</evidence>
<dbReference type="InterPro" id="IPR012292">
    <property type="entry name" value="Globin/Proto"/>
</dbReference>
<dbReference type="Gene3D" id="1.10.490.10">
    <property type="entry name" value="Globins"/>
    <property type="match status" value="1"/>
</dbReference>
<comment type="similarity">
    <text evidence="6">Belongs to the globin family.</text>
</comment>
<dbReference type="GO" id="GO:0005344">
    <property type="term" value="F:oxygen carrier activity"/>
    <property type="evidence" value="ECO:0007669"/>
    <property type="project" value="UniProtKB-KW"/>
</dbReference>
<dbReference type="InterPro" id="IPR009050">
    <property type="entry name" value="Globin-like_sf"/>
</dbReference>
<dbReference type="GO" id="GO:0005576">
    <property type="term" value="C:extracellular region"/>
    <property type="evidence" value="ECO:0007669"/>
    <property type="project" value="InterPro"/>
</dbReference>
<dbReference type="CDD" id="cd01040">
    <property type="entry name" value="Mb-like"/>
    <property type="match status" value="1"/>
</dbReference>
<keyword evidence="3 6" id="KW-0561">Oxygen transport</keyword>
<keyword evidence="4" id="KW-0479">Metal-binding</keyword>
<dbReference type="GeneID" id="107270387"/>
<dbReference type="InterPro" id="IPR044399">
    <property type="entry name" value="Mb-like_M"/>
</dbReference>
<keyword evidence="5" id="KW-0408">Iron</keyword>
<dbReference type="Pfam" id="PF00042">
    <property type="entry name" value="Globin"/>
    <property type="match status" value="1"/>
</dbReference>
<dbReference type="PRINTS" id="PR00611">
    <property type="entry name" value="ERYTHCRUORIN"/>
</dbReference>
<dbReference type="InterPro" id="IPR002336">
    <property type="entry name" value="Erythrocruorin"/>
</dbReference>
<sequence>MGNILNHIHVINPNDDVINPDTGLTGKQKKIIQSTWITISKDSATSGAAIMLALLKKYPEYQKLFTAFSNIPIDDLKNNPKFRAHGSGIINALSSAINSLDDSELLAAKLTMLGERHATRGQTKEQFNDLKPIILEVLKESLGSKFTSEVSEAWSKLIDGAYTFIFKGFPK</sequence>
<evidence type="ECO:0000256" key="5">
    <source>
        <dbReference type="ARBA" id="ARBA00023004"/>
    </source>
</evidence>
<evidence type="ECO:0000256" key="6">
    <source>
        <dbReference type="RuleBase" id="RU000356"/>
    </source>
</evidence>
<evidence type="ECO:0000256" key="3">
    <source>
        <dbReference type="ARBA" id="ARBA00022621"/>
    </source>
</evidence>
<dbReference type="InterPro" id="IPR000971">
    <property type="entry name" value="Globin"/>
</dbReference>
<keyword evidence="2 6" id="KW-0349">Heme</keyword>
<dbReference type="SUPFAM" id="SSF46458">
    <property type="entry name" value="Globin-like"/>
    <property type="match status" value="1"/>
</dbReference>
<reference evidence="9" key="1">
    <citation type="submission" date="2025-08" db="UniProtKB">
        <authorList>
            <consortium name="RefSeq"/>
        </authorList>
    </citation>
    <scope>IDENTIFICATION</scope>
</reference>
<evidence type="ECO:0000259" key="7">
    <source>
        <dbReference type="PROSITE" id="PS01033"/>
    </source>
</evidence>
<dbReference type="GO" id="GO:0019825">
    <property type="term" value="F:oxygen binding"/>
    <property type="evidence" value="ECO:0007669"/>
    <property type="project" value="InterPro"/>
</dbReference>
<protein>
    <submittedName>
        <fullName evidence="9">Cytoglobin-1</fullName>
    </submittedName>
</protein>
<dbReference type="AlphaFoldDB" id="A0AAJ7W3Y6"/>
<dbReference type="PANTHER" id="PTHR47217:SF1">
    <property type="entry name" value="GLOBIN-LIKE PROTEIN"/>
    <property type="match status" value="1"/>
</dbReference>
<proteinExistence type="inferred from homology"/>
<organism evidence="8 9">
    <name type="scientific">Cephus cinctus</name>
    <name type="common">Wheat stem sawfly</name>
    <dbReference type="NCBI Taxonomy" id="211228"/>
    <lineage>
        <taxon>Eukaryota</taxon>
        <taxon>Metazoa</taxon>
        <taxon>Ecdysozoa</taxon>
        <taxon>Arthropoda</taxon>
        <taxon>Hexapoda</taxon>
        <taxon>Insecta</taxon>
        <taxon>Pterygota</taxon>
        <taxon>Neoptera</taxon>
        <taxon>Endopterygota</taxon>
        <taxon>Hymenoptera</taxon>
        <taxon>Cephoidea</taxon>
        <taxon>Cephidae</taxon>
        <taxon>Cephus</taxon>
    </lineage>
</organism>